<protein>
    <submittedName>
        <fullName evidence="2">Uncharacterized protein</fullName>
    </submittedName>
</protein>
<feature type="region of interest" description="Disordered" evidence="1">
    <location>
        <begin position="1"/>
        <end position="68"/>
    </location>
</feature>
<dbReference type="EMBL" id="KV417630">
    <property type="protein sequence ID" value="KZP13642.1"/>
    <property type="molecule type" value="Genomic_DNA"/>
</dbReference>
<proteinExistence type="predicted"/>
<dbReference type="Proteomes" id="UP000076532">
    <property type="component" value="Unassembled WGS sequence"/>
</dbReference>
<organism evidence="2 3">
    <name type="scientific">Athelia psychrophila</name>
    <dbReference type="NCBI Taxonomy" id="1759441"/>
    <lineage>
        <taxon>Eukaryota</taxon>
        <taxon>Fungi</taxon>
        <taxon>Dikarya</taxon>
        <taxon>Basidiomycota</taxon>
        <taxon>Agaricomycotina</taxon>
        <taxon>Agaricomycetes</taxon>
        <taxon>Agaricomycetidae</taxon>
        <taxon>Atheliales</taxon>
        <taxon>Atheliaceae</taxon>
        <taxon>Athelia</taxon>
    </lineage>
</organism>
<evidence type="ECO:0000313" key="3">
    <source>
        <dbReference type="Proteomes" id="UP000076532"/>
    </source>
</evidence>
<accession>A0A166CGR0</accession>
<sequence>MTSPLATGGASTVEGHCYTGSPTGYHRGAEGQGLEDSRRGEDILGNAASEEHWRTPPPPRIYQPSMYTPTRGDHFPAFHAPIPLSMAGARNNEVDPAADTWNVSAHAVEVAQARLQAVGICRKTYMLDWHYR</sequence>
<name>A0A166CGR0_9AGAM</name>
<gene>
    <name evidence="2" type="ORF">FIBSPDRAFT_897290</name>
</gene>
<evidence type="ECO:0000313" key="2">
    <source>
        <dbReference type="EMBL" id="KZP13642.1"/>
    </source>
</evidence>
<evidence type="ECO:0000256" key="1">
    <source>
        <dbReference type="SAM" id="MobiDB-lite"/>
    </source>
</evidence>
<reference evidence="2 3" key="1">
    <citation type="journal article" date="2016" name="Mol. Biol. Evol.">
        <title>Comparative Genomics of Early-Diverging Mushroom-Forming Fungi Provides Insights into the Origins of Lignocellulose Decay Capabilities.</title>
        <authorList>
            <person name="Nagy L.G."/>
            <person name="Riley R."/>
            <person name="Tritt A."/>
            <person name="Adam C."/>
            <person name="Daum C."/>
            <person name="Floudas D."/>
            <person name="Sun H."/>
            <person name="Yadav J.S."/>
            <person name="Pangilinan J."/>
            <person name="Larsson K.H."/>
            <person name="Matsuura K."/>
            <person name="Barry K."/>
            <person name="Labutti K."/>
            <person name="Kuo R."/>
            <person name="Ohm R.A."/>
            <person name="Bhattacharya S.S."/>
            <person name="Shirouzu T."/>
            <person name="Yoshinaga Y."/>
            <person name="Martin F.M."/>
            <person name="Grigoriev I.V."/>
            <person name="Hibbett D.S."/>
        </authorList>
    </citation>
    <scope>NUCLEOTIDE SEQUENCE [LARGE SCALE GENOMIC DNA]</scope>
    <source>
        <strain evidence="2 3">CBS 109695</strain>
    </source>
</reference>
<dbReference type="AlphaFoldDB" id="A0A166CGR0"/>
<keyword evidence="3" id="KW-1185">Reference proteome</keyword>